<sequence>MVYRIWQRCFWGVSLFLSVFSLAIGVEAQPAPVFIPFMGSIQKNLPVGLAMRLPTELRVNDLLDIDPNQLIVRVFPSEAPPSYMVSLFTCDRSPNSCLLGSFSVHPKESASARRDLQRHETLGDRITLTPTVAGYLIEGPLQNPSYPFSTVMWQQNDMIYTISFPAIERQNILYMALSMAREQGFYRR</sequence>
<reference evidence="1 2" key="1">
    <citation type="submission" date="2008-07" db="EMBL/GenBank/DDBJ databases">
        <authorList>
            <person name="Tandeau de Marsac N."/>
            <person name="Ferriera S."/>
            <person name="Johnson J."/>
            <person name="Kravitz S."/>
            <person name="Beeson K."/>
            <person name="Sutton G."/>
            <person name="Rogers Y.-H."/>
            <person name="Friedman R."/>
            <person name="Frazier M."/>
            <person name="Venter J.C."/>
        </authorList>
    </citation>
    <scope>NUCLEOTIDE SEQUENCE [LARGE SCALE GENOMIC DNA]</scope>
    <source>
        <strain evidence="1 2">PCC 7420</strain>
    </source>
</reference>
<keyword evidence="2" id="KW-1185">Reference proteome</keyword>
<organism evidence="1 2">
    <name type="scientific">Coleofasciculus chthonoplastes PCC 7420</name>
    <dbReference type="NCBI Taxonomy" id="118168"/>
    <lineage>
        <taxon>Bacteria</taxon>
        <taxon>Bacillati</taxon>
        <taxon>Cyanobacteriota</taxon>
        <taxon>Cyanophyceae</taxon>
        <taxon>Coleofasciculales</taxon>
        <taxon>Coleofasciculaceae</taxon>
        <taxon>Coleofasciculus</taxon>
    </lineage>
</organism>
<dbReference type="EMBL" id="DS989850">
    <property type="protein sequence ID" value="EDX75315.1"/>
    <property type="molecule type" value="Genomic_DNA"/>
</dbReference>
<proteinExistence type="predicted"/>
<evidence type="ECO:0000313" key="2">
    <source>
        <dbReference type="Proteomes" id="UP000003835"/>
    </source>
</evidence>
<dbReference type="eggNOG" id="COG2831">
    <property type="taxonomic scope" value="Bacteria"/>
</dbReference>
<dbReference type="HOGENOM" id="CLU_1438844_0_0_3"/>
<accession>B4VSE5</accession>
<protein>
    <submittedName>
        <fullName evidence="1">Uncharacterized protein</fullName>
    </submittedName>
</protein>
<name>B4VSE5_9CYAN</name>
<gene>
    <name evidence="1" type="ORF">MC7420_2319</name>
</gene>
<dbReference type="RefSeq" id="WP_006101593.1">
    <property type="nucleotide sequence ID" value="NZ_DS989850.1"/>
</dbReference>
<dbReference type="OrthoDB" id="464555at2"/>
<dbReference type="Proteomes" id="UP000003835">
    <property type="component" value="Unassembled WGS sequence"/>
</dbReference>
<dbReference type="AlphaFoldDB" id="B4VSE5"/>
<evidence type="ECO:0000313" key="1">
    <source>
        <dbReference type="EMBL" id="EDX75315.1"/>
    </source>
</evidence>